<dbReference type="SUPFAM" id="SSF53474">
    <property type="entry name" value="alpha/beta-Hydrolases"/>
    <property type="match status" value="1"/>
</dbReference>
<keyword evidence="2" id="KW-0378">Hydrolase</keyword>
<dbReference type="EMBL" id="VUNA01000012">
    <property type="protein sequence ID" value="MST71021.1"/>
    <property type="molecule type" value="Genomic_DNA"/>
</dbReference>
<dbReference type="PANTHER" id="PTHR43358:SF4">
    <property type="entry name" value="ALPHA_BETA HYDROLASE FOLD-1 DOMAIN-CONTAINING PROTEIN"/>
    <property type="match status" value="1"/>
</dbReference>
<dbReference type="AlphaFoldDB" id="A0A6N7XN90"/>
<organism evidence="2 3">
    <name type="scientific">Mogibacterium kristiansenii</name>
    <dbReference type="NCBI Taxonomy" id="2606708"/>
    <lineage>
        <taxon>Bacteria</taxon>
        <taxon>Bacillati</taxon>
        <taxon>Bacillota</taxon>
        <taxon>Clostridia</taxon>
        <taxon>Peptostreptococcales</taxon>
        <taxon>Anaerovoracaceae</taxon>
        <taxon>Mogibacterium</taxon>
    </lineage>
</organism>
<dbReference type="Gene3D" id="3.40.50.1820">
    <property type="entry name" value="alpha/beta hydrolase"/>
    <property type="match status" value="1"/>
</dbReference>
<protein>
    <submittedName>
        <fullName evidence="2">Alpha/beta fold hydrolase</fullName>
    </submittedName>
</protein>
<reference evidence="2 3" key="1">
    <citation type="submission" date="2019-08" db="EMBL/GenBank/DDBJ databases">
        <title>In-depth cultivation of the pig gut microbiome towards novel bacterial diversity and tailored functional studies.</title>
        <authorList>
            <person name="Wylensek D."/>
            <person name="Hitch T.C.A."/>
            <person name="Clavel T."/>
        </authorList>
    </citation>
    <scope>NUCLEOTIDE SEQUENCE [LARGE SCALE GENOMIC DNA]</scope>
    <source>
        <strain evidence="2 3">WCA-MUC-591-APC-4B</strain>
    </source>
</reference>
<dbReference type="InterPro" id="IPR029058">
    <property type="entry name" value="AB_hydrolase_fold"/>
</dbReference>
<evidence type="ECO:0000313" key="3">
    <source>
        <dbReference type="Proteomes" id="UP000469424"/>
    </source>
</evidence>
<dbReference type="InterPro" id="IPR022742">
    <property type="entry name" value="Hydrolase_4"/>
</dbReference>
<dbReference type="PANTHER" id="PTHR43358">
    <property type="entry name" value="ALPHA/BETA-HYDROLASE"/>
    <property type="match status" value="1"/>
</dbReference>
<feature type="domain" description="Serine aminopeptidase S33" evidence="1">
    <location>
        <begin position="101"/>
        <end position="214"/>
    </location>
</feature>
<comment type="caution">
    <text evidence="2">The sequence shown here is derived from an EMBL/GenBank/DDBJ whole genome shotgun (WGS) entry which is preliminary data.</text>
</comment>
<evidence type="ECO:0000313" key="2">
    <source>
        <dbReference type="EMBL" id="MST71021.1"/>
    </source>
</evidence>
<evidence type="ECO:0000259" key="1">
    <source>
        <dbReference type="Pfam" id="PF12146"/>
    </source>
</evidence>
<gene>
    <name evidence="2" type="ORF">FYJ65_06710</name>
</gene>
<dbReference type="RefSeq" id="WP_154554583.1">
    <property type="nucleotide sequence ID" value="NZ_VUNA01000012.1"/>
</dbReference>
<dbReference type="Pfam" id="PF12146">
    <property type="entry name" value="Hydrolase_4"/>
    <property type="match status" value="1"/>
</dbReference>
<proteinExistence type="predicted"/>
<name>A0A6N7XN90_9FIRM</name>
<dbReference type="Proteomes" id="UP000469424">
    <property type="component" value="Unassembled WGS sequence"/>
</dbReference>
<accession>A0A6N7XN90</accession>
<sequence length="334" mass="37585">MGSKNKNRTKIIGAAAAAGAALGYTAVCNQLFDFTVARKSLWSYGGKKKKDGKAKAVPLDRYGRIPEQDQEWLKNREQDELEICSTVDDTPLFGRYLRCENPKRIILCAHGYRTNSLKDFAGVARWLHENNCDLLTIDQRGCGKSGGEYITFGAREKYDVLDWLDFIESHNRKGLPVYLYGVSMGASTVSCASGLTLPPNVRGMIADCGYTSMKDICTLCLKKWFHLPAFPFMQSFDRRCQRKAHFGMQEADAEHALRKCRIPSLFIHGTADKFVPPSHAIRNYQACGAADKDILWIDGAEHAASYYENPAEYRSALKAFFDRTEHLNPRKSEV</sequence>
<dbReference type="GO" id="GO:0016787">
    <property type="term" value="F:hydrolase activity"/>
    <property type="evidence" value="ECO:0007669"/>
    <property type="project" value="UniProtKB-KW"/>
</dbReference>
<keyword evidence="3" id="KW-1185">Reference proteome</keyword>
<dbReference type="InterPro" id="IPR052920">
    <property type="entry name" value="DNA-binding_regulatory"/>
</dbReference>